<evidence type="ECO:0000313" key="2">
    <source>
        <dbReference type="EMBL" id="CAD9044428.1"/>
    </source>
</evidence>
<protein>
    <submittedName>
        <fullName evidence="2">Uncharacterized protein</fullName>
    </submittedName>
</protein>
<sequence>MSSHNSNAMTRRREGGWQADPCNTVDSKGVHWVLMVWCVVAATARNKEASVTHHLLDPYANTSHSHDLRDRFPNAMVHGTGHQMQGDGWRCGYIVLWWQIFLYFYFQVNPSVSAFEPECLPRMPDQWEQLIPSPSPQTEMSCTCATWGQ</sequence>
<dbReference type="AlphaFoldDB" id="A0A7S1JIB1"/>
<feature type="region of interest" description="Disordered" evidence="1">
    <location>
        <begin position="1"/>
        <end position="20"/>
    </location>
</feature>
<dbReference type="EMBL" id="HBGA01153102">
    <property type="protein sequence ID" value="CAD9044428.1"/>
    <property type="molecule type" value="Transcribed_RNA"/>
</dbReference>
<name>A0A7S1JIB1_9EUGL</name>
<reference evidence="2" key="1">
    <citation type="submission" date="2021-01" db="EMBL/GenBank/DDBJ databases">
        <authorList>
            <person name="Corre E."/>
            <person name="Pelletier E."/>
            <person name="Niang G."/>
            <person name="Scheremetjew M."/>
            <person name="Finn R."/>
            <person name="Kale V."/>
            <person name="Holt S."/>
            <person name="Cochrane G."/>
            <person name="Meng A."/>
            <person name="Brown T."/>
            <person name="Cohen L."/>
        </authorList>
    </citation>
    <scope>NUCLEOTIDE SEQUENCE</scope>
    <source>
        <strain evidence="2">NIES-381</strain>
    </source>
</reference>
<evidence type="ECO:0000256" key="1">
    <source>
        <dbReference type="SAM" id="MobiDB-lite"/>
    </source>
</evidence>
<proteinExistence type="predicted"/>
<gene>
    <name evidence="2" type="ORF">EGYM00392_LOCUS55612</name>
</gene>
<organism evidence="2">
    <name type="scientific">Eutreptiella gymnastica</name>
    <dbReference type="NCBI Taxonomy" id="73025"/>
    <lineage>
        <taxon>Eukaryota</taxon>
        <taxon>Discoba</taxon>
        <taxon>Euglenozoa</taxon>
        <taxon>Euglenida</taxon>
        <taxon>Spirocuta</taxon>
        <taxon>Euglenophyceae</taxon>
        <taxon>Eutreptiales</taxon>
        <taxon>Eutreptiaceae</taxon>
        <taxon>Eutreptiella</taxon>
    </lineage>
</organism>
<accession>A0A7S1JIB1</accession>